<reference evidence="1" key="1">
    <citation type="submission" date="2023-06" db="EMBL/GenBank/DDBJ databases">
        <title>Genome sequence of Methancorpusculaceae sp. Ag1.</title>
        <authorList>
            <person name="Protasov E."/>
            <person name="Platt K."/>
            <person name="Poehlein A."/>
            <person name="Daniel R."/>
            <person name="Brune A."/>
        </authorList>
    </citation>
    <scope>NUCLEOTIDE SEQUENCE</scope>
    <source>
        <strain evidence="1">Ag1</strain>
    </source>
</reference>
<evidence type="ECO:0008006" key="3">
    <source>
        <dbReference type="Google" id="ProtNLM"/>
    </source>
</evidence>
<evidence type="ECO:0000313" key="1">
    <source>
        <dbReference type="EMBL" id="MDV0442406.1"/>
    </source>
</evidence>
<accession>A0AAE4MDJ5</accession>
<dbReference type="RefSeq" id="WP_338094827.1">
    <property type="nucleotide sequence ID" value="NZ_JAWDKA010000009.1"/>
</dbReference>
<dbReference type="AlphaFoldDB" id="A0AAE4MDJ5"/>
<dbReference type="SUPFAM" id="SSF54285">
    <property type="entry name" value="MoaD/ThiS"/>
    <property type="match status" value="1"/>
</dbReference>
<dbReference type="InterPro" id="IPR012675">
    <property type="entry name" value="Beta-grasp_dom_sf"/>
</dbReference>
<name>A0AAE4MDJ5_9EURY</name>
<dbReference type="PANTHER" id="PTHR38031">
    <property type="entry name" value="SULFUR CARRIER PROTEIN SLR0821-RELATED"/>
    <property type="match status" value="1"/>
</dbReference>
<proteinExistence type="predicted"/>
<dbReference type="EMBL" id="JAWDKA010000009">
    <property type="protein sequence ID" value="MDV0442406.1"/>
    <property type="molecule type" value="Genomic_DNA"/>
</dbReference>
<dbReference type="InterPro" id="IPR052045">
    <property type="entry name" value="Sulfur_Carrier/Prot_Modifier"/>
</dbReference>
<sequence>MTEVTILAFAKFRELFGEKNIVTTDSNATILAALERFAQTVPAACGELFEENRLRGHVIIMHNRERIDAEEAGEIIVRDGDEIVLYPPVSGG</sequence>
<dbReference type="InterPro" id="IPR016155">
    <property type="entry name" value="Mopterin_synth/thiamin_S_b"/>
</dbReference>
<organism evidence="1 2">
    <name type="scientific">Methanorbis furvi</name>
    <dbReference type="NCBI Taxonomy" id="3028299"/>
    <lineage>
        <taxon>Archaea</taxon>
        <taxon>Methanobacteriati</taxon>
        <taxon>Methanobacteriota</taxon>
        <taxon>Stenosarchaea group</taxon>
        <taxon>Methanomicrobia</taxon>
        <taxon>Methanomicrobiales</taxon>
        <taxon>Methanocorpusculaceae</taxon>
        <taxon>Methanorbis</taxon>
    </lineage>
</organism>
<dbReference type="Gene3D" id="3.10.20.30">
    <property type="match status" value="1"/>
</dbReference>
<dbReference type="InterPro" id="IPR003749">
    <property type="entry name" value="ThiS/MoaD-like"/>
</dbReference>
<protein>
    <recommendedName>
        <fullName evidence="3">Molybdopterin synthase sulfur carrier subunit</fullName>
    </recommendedName>
</protein>
<dbReference type="CDD" id="cd17040">
    <property type="entry name" value="Ubl_MoaD_like"/>
    <property type="match status" value="1"/>
</dbReference>
<dbReference type="PANTHER" id="PTHR38031:SF1">
    <property type="entry name" value="SULFUR CARRIER PROTEIN CYSO"/>
    <property type="match status" value="1"/>
</dbReference>
<comment type="caution">
    <text evidence="1">The sequence shown here is derived from an EMBL/GenBank/DDBJ whole genome shotgun (WGS) entry which is preliminary data.</text>
</comment>
<dbReference type="Pfam" id="PF02597">
    <property type="entry name" value="ThiS"/>
    <property type="match status" value="1"/>
</dbReference>
<dbReference type="Proteomes" id="UP001273136">
    <property type="component" value="Unassembled WGS sequence"/>
</dbReference>
<gene>
    <name evidence="1" type="ORF">McpAg1_16460</name>
</gene>
<keyword evidence="2" id="KW-1185">Reference proteome</keyword>
<evidence type="ECO:0000313" key="2">
    <source>
        <dbReference type="Proteomes" id="UP001273136"/>
    </source>
</evidence>